<dbReference type="Proteomes" id="UP000821845">
    <property type="component" value="Chromosome 2"/>
</dbReference>
<sequence length="161" mass="17997">MDDSLKLLNEVVESTRSQQRELSAANRALKTENEDLQRKVADLEQYSRLNNLEIKGVPSTQGEDCSAILTAIGDKINWTYEEARDETSRKRLPVPPADASSSSSDDGSTDTPKKPVRENLASRLKHKQRSQLESSSSTEDECMMSTSEAAKLRKENPELKK</sequence>
<comment type="caution">
    <text evidence="1">The sequence shown here is derived from an EMBL/GenBank/DDBJ whole genome shotgun (WGS) entry which is preliminary data.</text>
</comment>
<protein>
    <submittedName>
        <fullName evidence="1">Uncharacterized protein</fullName>
    </submittedName>
</protein>
<proteinExistence type="predicted"/>
<evidence type="ECO:0000313" key="1">
    <source>
        <dbReference type="EMBL" id="KAH6938218.1"/>
    </source>
</evidence>
<dbReference type="EMBL" id="CM023482">
    <property type="protein sequence ID" value="KAH6938218.1"/>
    <property type="molecule type" value="Genomic_DNA"/>
</dbReference>
<organism evidence="1 2">
    <name type="scientific">Hyalomma asiaticum</name>
    <name type="common">Tick</name>
    <dbReference type="NCBI Taxonomy" id="266040"/>
    <lineage>
        <taxon>Eukaryota</taxon>
        <taxon>Metazoa</taxon>
        <taxon>Ecdysozoa</taxon>
        <taxon>Arthropoda</taxon>
        <taxon>Chelicerata</taxon>
        <taxon>Arachnida</taxon>
        <taxon>Acari</taxon>
        <taxon>Parasitiformes</taxon>
        <taxon>Ixodida</taxon>
        <taxon>Ixodoidea</taxon>
        <taxon>Ixodidae</taxon>
        <taxon>Hyalomminae</taxon>
        <taxon>Hyalomma</taxon>
    </lineage>
</organism>
<gene>
    <name evidence="1" type="ORF">HPB50_007804</name>
</gene>
<evidence type="ECO:0000313" key="2">
    <source>
        <dbReference type="Proteomes" id="UP000821845"/>
    </source>
</evidence>
<name>A0ACB7STP0_HYAAI</name>
<reference evidence="1" key="1">
    <citation type="submission" date="2020-05" db="EMBL/GenBank/DDBJ databases">
        <title>Large-scale comparative analyses of tick genomes elucidate their genetic diversity and vector capacities.</title>
        <authorList>
            <person name="Jia N."/>
            <person name="Wang J."/>
            <person name="Shi W."/>
            <person name="Du L."/>
            <person name="Sun Y."/>
            <person name="Zhan W."/>
            <person name="Jiang J."/>
            <person name="Wang Q."/>
            <person name="Zhang B."/>
            <person name="Ji P."/>
            <person name="Sakyi L.B."/>
            <person name="Cui X."/>
            <person name="Yuan T."/>
            <person name="Jiang B."/>
            <person name="Yang W."/>
            <person name="Lam T.T.-Y."/>
            <person name="Chang Q."/>
            <person name="Ding S."/>
            <person name="Wang X."/>
            <person name="Zhu J."/>
            <person name="Ruan X."/>
            <person name="Zhao L."/>
            <person name="Wei J."/>
            <person name="Que T."/>
            <person name="Du C."/>
            <person name="Cheng J."/>
            <person name="Dai P."/>
            <person name="Han X."/>
            <person name="Huang E."/>
            <person name="Gao Y."/>
            <person name="Liu J."/>
            <person name="Shao H."/>
            <person name="Ye R."/>
            <person name="Li L."/>
            <person name="Wei W."/>
            <person name="Wang X."/>
            <person name="Wang C."/>
            <person name="Yang T."/>
            <person name="Huo Q."/>
            <person name="Li W."/>
            <person name="Guo W."/>
            <person name="Chen H."/>
            <person name="Zhou L."/>
            <person name="Ni X."/>
            <person name="Tian J."/>
            <person name="Zhou Y."/>
            <person name="Sheng Y."/>
            <person name="Liu T."/>
            <person name="Pan Y."/>
            <person name="Xia L."/>
            <person name="Li J."/>
            <person name="Zhao F."/>
            <person name="Cao W."/>
        </authorList>
    </citation>
    <scope>NUCLEOTIDE SEQUENCE</scope>
    <source>
        <strain evidence="1">Hyas-2018</strain>
    </source>
</reference>
<keyword evidence="2" id="KW-1185">Reference proteome</keyword>
<accession>A0ACB7STP0</accession>